<evidence type="ECO:0000256" key="3">
    <source>
        <dbReference type="ARBA" id="ARBA00022679"/>
    </source>
</evidence>
<keyword evidence="9" id="KW-0119">Carbohydrate metabolism</keyword>
<sequence>MRVVTVRALSLIACGILLSYEFWKAVYLKKTIVFHEEQVEGRESENFDEYSLVDEYLLTSNIQDIENSATQRKRKRTVTQDCHKRKIKEIFPLSADSSSGINSYAFRNILVSDKHQLLYCVTPKVACTNWKRVLLVLDGYFNKPDEINSSLAHNFSTGYFRKLSDYSPEEISLRLTTYYKFLFVRHPYERLVSTFRNKFVETKYKTFKLIYGKYIMRKYRELKNITNDIRYIEGEGLKFEEFIKFIIDSPLEDADFWNEHWERIDRLCLPCLVQYDFVGKFESLKQDADYLLRTLDVADKVTFPEKPDVHSNENSNKLMKQFFKSISKDITDKLYELFKHDFLMFNYKKPQFGMN</sequence>
<evidence type="ECO:0000313" key="10">
    <source>
        <dbReference type="Proteomes" id="UP001652625"/>
    </source>
</evidence>
<reference evidence="11" key="1">
    <citation type="submission" date="2025-08" db="UniProtKB">
        <authorList>
            <consortium name="RefSeq"/>
        </authorList>
    </citation>
    <scope>IDENTIFICATION</scope>
</reference>
<keyword evidence="7" id="KW-0472">Membrane</keyword>
<accession>A0ABM4C3H4</accession>
<evidence type="ECO:0000256" key="6">
    <source>
        <dbReference type="ARBA" id="ARBA00023034"/>
    </source>
</evidence>
<keyword evidence="10" id="KW-1185">Reference proteome</keyword>
<dbReference type="RefSeq" id="XP_065656107.1">
    <property type="nucleotide sequence ID" value="XM_065800035.1"/>
</dbReference>
<evidence type="ECO:0000256" key="5">
    <source>
        <dbReference type="ARBA" id="ARBA00022989"/>
    </source>
</evidence>
<keyword evidence="9" id="KW-0735">Signal-anchor</keyword>
<name>A0ABM4C3H4_HYDVU</name>
<keyword evidence="8 9" id="KW-0325">Glycoprotein</keyword>
<keyword evidence="4" id="KW-0812">Transmembrane</keyword>
<evidence type="ECO:0000313" key="11">
    <source>
        <dbReference type="RefSeq" id="XP_065656107.1"/>
    </source>
</evidence>
<evidence type="ECO:0000256" key="8">
    <source>
        <dbReference type="ARBA" id="ARBA00023180"/>
    </source>
</evidence>
<dbReference type="InterPro" id="IPR005331">
    <property type="entry name" value="Sulfotransferase"/>
</dbReference>
<evidence type="ECO:0000256" key="2">
    <source>
        <dbReference type="ARBA" id="ARBA00006339"/>
    </source>
</evidence>
<dbReference type="InterPro" id="IPR018011">
    <property type="entry name" value="Carb_sulfotrans_8-10"/>
</dbReference>
<keyword evidence="3 9" id="KW-0808">Transferase</keyword>
<comment type="subcellular location">
    <subcellularLocation>
        <location evidence="1 9">Golgi apparatus membrane</location>
        <topology evidence="1 9">Single-pass type II membrane protein</topology>
    </subcellularLocation>
</comment>
<dbReference type="PANTHER" id="PTHR12137">
    <property type="entry name" value="CARBOHYDRATE SULFOTRANSFERASE"/>
    <property type="match status" value="1"/>
</dbReference>
<dbReference type="EC" id="2.8.2.-" evidence="9"/>
<comment type="similarity">
    <text evidence="2 9">Belongs to the sulfotransferase 2 family.</text>
</comment>
<protein>
    <recommendedName>
        <fullName evidence="9">Carbohydrate sulfotransferase</fullName>
        <ecNumber evidence="9">2.8.2.-</ecNumber>
    </recommendedName>
</protein>
<gene>
    <name evidence="11" type="primary">LOC100204866</name>
</gene>
<dbReference type="GeneID" id="100204866"/>
<proteinExistence type="inferred from homology"/>
<evidence type="ECO:0000256" key="1">
    <source>
        <dbReference type="ARBA" id="ARBA00004323"/>
    </source>
</evidence>
<evidence type="ECO:0000256" key="9">
    <source>
        <dbReference type="RuleBase" id="RU364020"/>
    </source>
</evidence>
<evidence type="ECO:0000256" key="4">
    <source>
        <dbReference type="ARBA" id="ARBA00022692"/>
    </source>
</evidence>
<keyword evidence="6 9" id="KW-0333">Golgi apparatus</keyword>
<organism evidence="10 11">
    <name type="scientific">Hydra vulgaris</name>
    <name type="common">Hydra</name>
    <name type="synonym">Hydra attenuata</name>
    <dbReference type="NCBI Taxonomy" id="6087"/>
    <lineage>
        <taxon>Eukaryota</taxon>
        <taxon>Metazoa</taxon>
        <taxon>Cnidaria</taxon>
        <taxon>Hydrozoa</taxon>
        <taxon>Hydroidolina</taxon>
        <taxon>Anthoathecata</taxon>
        <taxon>Aplanulata</taxon>
        <taxon>Hydridae</taxon>
        <taxon>Hydra</taxon>
    </lineage>
</organism>
<dbReference type="PANTHER" id="PTHR12137:SF54">
    <property type="entry name" value="CARBOHYDRATE SULFOTRANSFERASE"/>
    <property type="match status" value="1"/>
</dbReference>
<dbReference type="Pfam" id="PF03567">
    <property type="entry name" value="Sulfotransfer_2"/>
    <property type="match status" value="1"/>
</dbReference>
<keyword evidence="5" id="KW-1133">Transmembrane helix</keyword>
<dbReference type="Proteomes" id="UP001652625">
    <property type="component" value="Chromosome 06"/>
</dbReference>
<evidence type="ECO:0000256" key="7">
    <source>
        <dbReference type="ARBA" id="ARBA00023136"/>
    </source>
</evidence>